<evidence type="ECO:0000313" key="2">
    <source>
        <dbReference type="EMBL" id="GBF35873.1"/>
    </source>
</evidence>
<evidence type="ECO:0000313" key="3">
    <source>
        <dbReference type="Proteomes" id="UP000290527"/>
    </source>
</evidence>
<gene>
    <name evidence="2" type="ORF">MHHB_P0098</name>
</gene>
<dbReference type="SMART" id="SM01118">
    <property type="entry name" value="CYTH"/>
    <property type="match status" value="1"/>
</dbReference>
<dbReference type="GO" id="GO:0004016">
    <property type="term" value="F:adenylate cyclase activity"/>
    <property type="evidence" value="ECO:0007669"/>
    <property type="project" value="UniProtKB-EC"/>
</dbReference>
<dbReference type="PANTHER" id="PTHR21028">
    <property type="entry name" value="SI:CH211-156B7.4"/>
    <property type="match status" value="1"/>
</dbReference>
<comment type="caution">
    <text evidence="2">The sequence shown here is derived from an EMBL/GenBank/DDBJ whole genome shotgun (WGS) entry which is preliminary data.</text>
</comment>
<keyword evidence="3" id="KW-1185">Reference proteome</keyword>
<dbReference type="RefSeq" id="WP_131006665.1">
    <property type="nucleotide sequence ID" value="NZ_BFAX01000001.1"/>
</dbReference>
<dbReference type="SUPFAM" id="SSF55154">
    <property type="entry name" value="CYTH-like phosphatases"/>
    <property type="match status" value="1"/>
</dbReference>
<evidence type="ECO:0000259" key="1">
    <source>
        <dbReference type="PROSITE" id="PS51707"/>
    </source>
</evidence>
<dbReference type="PROSITE" id="PS51707">
    <property type="entry name" value="CYTH"/>
    <property type="match status" value="1"/>
</dbReference>
<protein>
    <submittedName>
        <fullName evidence="2">Adenylate cyclase, class 2</fullName>
        <ecNumber evidence="2">4.6.1.1</ecNumber>
    </submittedName>
</protein>
<proteinExistence type="predicted"/>
<name>A0A401HNU3_9EURY</name>
<dbReference type="Proteomes" id="UP000290527">
    <property type="component" value="Unassembled WGS sequence"/>
</dbReference>
<sequence>MIEVELKVRLKKDEIPNLIRKLENLGFKKYTKMEEIDTYFNGIDRDFRKTDEALRVRKAVDFHKKYINYYLTYKGPKIDDKSKTREEYQVIVNDGDVTKVILEKLGFKSLPPIKKIREIYKNSGDITVSIDEVEGIGYFAEFEKTVKSESEREDAMKDLMDLIRSLNISDERLIRLSYLELRDIYEKER</sequence>
<dbReference type="EMBL" id="BFAX01000001">
    <property type="protein sequence ID" value="GBF35873.1"/>
    <property type="molecule type" value="Genomic_DNA"/>
</dbReference>
<dbReference type="InterPro" id="IPR008173">
    <property type="entry name" value="Adenylyl_cyclase_CyaB"/>
</dbReference>
<dbReference type="EC" id="4.6.1.1" evidence="2"/>
<feature type="domain" description="CYTH" evidence="1">
    <location>
        <begin position="1"/>
        <end position="184"/>
    </location>
</feature>
<reference evidence="2 3" key="1">
    <citation type="journal article" date="2019" name="Int. J. Syst. Evol. Microbiol.">
        <title>Methanofervidicoccus abyssi gen. nov., sp. nov., a hydrogenotrophic methanogen, isolated from a hydrothermal vent chimney in the Mid-Cayman Spreading Center, the Caribbean Sea.</title>
        <authorList>
            <person name="Sakai S."/>
            <person name="Takaki Y."/>
            <person name="Miyazaki M."/>
            <person name="Ogawara M."/>
            <person name="Yanagawa K."/>
            <person name="Miyazaki J."/>
            <person name="Takai K."/>
        </authorList>
    </citation>
    <scope>NUCLEOTIDE SEQUENCE [LARGE SCALE GENOMIC DNA]</scope>
    <source>
        <strain evidence="2 3">HHB</strain>
    </source>
</reference>
<dbReference type="InterPro" id="IPR033469">
    <property type="entry name" value="CYTH-like_dom_sf"/>
</dbReference>
<dbReference type="CDD" id="cd07890">
    <property type="entry name" value="CYTH-like_AC_IV-like"/>
    <property type="match status" value="1"/>
</dbReference>
<dbReference type="NCBIfam" id="TIGR00318">
    <property type="entry name" value="cyaB"/>
    <property type="match status" value="1"/>
</dbReference>
<dbReference type="PANTHER" id="PTHR21028:SF2">
    <property type="entry name" value="CYTH DOMAIN-CONTAINING PROTEIN"/>
    <property type="match status" value="1"/>
</dbReference>
<dbReference type="Pfam" id="PF01928">
    <property type="entry name" value="CYTH"/>
    <property type="match status" value="1"/>
</dbReference>
<dbReference type="AlphaFoldDB" id="A0A401HNU3"/>
<accession>A0A401HNU3</accession>
<dbReference type="OrthoDB" id="46040at2157"/>
<organism evidence="2 3">
    <name type="scientific">Methanofervidicoccus abyssi</name>
    <dbReference type="NCBI Taxonomy" id="2082189"/>
    <lineage>
        <taxon>Archaea</taxon>
        <taxon>Methanobacteriati</taxon>
        <taxon>Methanobacteriota</taxon>
        <taxon>Methanomada group</taxon>
        <taxon>Methanococci</taxon>
        <taxon>Methanococcales</taxon>
        <taxon>Methanofervidicoccus</taxon>
    </lineage>
</organism>
<dbReference type="InterPro" id="IPR023577">
    <property type="entry name" value="CYTH_domain"/>
</dbReference>
<dbReference type="Gene3D" id="2.40.320.10">
    <property type="entry name" value="Hypothetical Protein Pfu-838710-001"/>
    <property type="match status" value="1"/>
</dbReference>
<keyword evidence="2" id="KW-0456">Lyase</keyword>